<reference evidence="1 2" key="1">
    <citation type="submission" date="2021-06" db="EMBL/GenBank/DDBJ databases">
        <authorList>
            <person name="Palmer J.M."/>
        </authorList>
    </citation>
    <scope>NUCLEOTIDE SEQUENCE [LARGE SCALE GENOMIC DNA]</scope>
    <source>
        <strain evidence="1 2">XC_2019</strain>
        <tissue evidence="1">Muscle</tissue>
    </source>
</reference>
<accession>A0ABV0R9K3</accession>
<dbReference type="EMBL" id="JAHRIN010037582">
    <property type="protein sequence ID" value="MEQ2204812.1"/>
    <property type="molecule type" value="Genomic_DNA"/>
</dbReference>
<feature type="non-terminal residue" evidence="1">
    <location>
        <position position="1"/>
    </location>
</feature>
<organism evidence="1 2">
    <name type="scientific">Xenoophorus captivus</name>
    <dbReference type="NCBI Taxonomy" id="1517983"/>
    <lineage>
        <taxon>Eukaryota</taxon>
        <taxon>Metazoa</taxon>
        <taxon>Chordata</taxon>
        <taxon>Craniata</taxon>
        <taxon>Vertebrata</taxon>
        <taxon>Euteleostomi</taxon>
        <taxon>Actinopterygii</taxon>
        <taxon>Neopterygii</taxon>
        <taxon>Teleostei</taxon>
        <taxon>Neoteleostei</taxon>
        <taxon>Acanthomorphata</taxon>
        <taxon>Ovalentaria</taxon>
        <taxon>Atherinomorphae</taxon>
        <taxon>Cyprinodontiformes</taxon>
        <taxon>Goodeidae</taxon>
        <taxon>Xenoophorus</taxon>
    </lineage>
</organism>
<gene>
    <name evidence="1" type="ORF">XENOCAPTIV_018864</name>
</gene>
<dbReference type="Proteomes" id="UP001434883">
    <property type="component" value="Unassembled WGS sequence"/>
</dbReference>
<comment type="caution">
    <text evidence="1">The sequence shown here is derived from an EMBL/GenBank/DDBJ whole genome shotgun (WGS) entry which is preliminary data.</text>
</comment>
<sequence>TMPLPPVYKPGQVRDQAVGGRAALVSCVLKEGRNLLLLSTLHHGDVDLAHERRYKKPLVLLHYNANKSRVDNLNKLLAGLYQVPLCDLACECIPKK</sequence>
<keyword evidence="2" id="KW-1185">Reference proteome</keyword>
<proteinExistence type="predicted"/>
<evidence type="ECO:0000313" key="1">
    <source>
        <dbReference type="EMBL" id="MEQ2204812.1"/>
    </source>
</evidence>
<protein>
    <submittedName>
        <fullName evidence="1">Uncharacterized protein</fullName>
    </submittedName>
</protein>
<name>A0ABV0R9K3_9TELE</name>
<evidence type="ECO:0000313" key="2">
    <source>
        <dbReference type="Proteomes" id="UP001434883"/>
    </source>
</evidence>